<evidence type="ECO:0000313" key="1">
    <source>
        <dbReference type="EMBL" id="QJC57150.1"/>
    </source>
</evidence>
<accession>A0A6H2HBE6</accession>
<name>A0A6H2HBE6_9BURK</name>
<dbReference type="Proteomes" id="UP000502041">
    <property type="component" value="Chromosome"/>
</dbReference>
<protein>
    <recommendedName>
        <fullName evidence="3">Prophage CP4-57 regulatory protein (AlpA)</fullName>
    </recommendedName>
</protein>
<dbReference type="InterPro" id="IPR010260">
    <property type="entry name" value="AlpA"/>
</dbReference>
<reference evidence="1 2" key="1">
    <citation type="submission" date="2020-04" db="EMBL/GenBank/DDBJ databases">
        <title>Complete genome of a Psychrophilic, Marine, Gas Vacuolate Bacterium Polaromonas vacuolata KCTC 22033T.</title>
        <authorList>
            <person name="Hwang K."/>
            <person name="Kim K.M."/>
        </authorList>
    </citation>
    <scope>NUCLEOTIDE SEQUENCE [LARGE SCALE GENOMIC DNA]</scope>
    <source>
        <strain evidence="1 2">KCTC 22033</strain>
    </source>
</reference>
<dbReference type="Gene3D" id="1.10.238.160">
    <property type="match status" value="1"/>
</dbReference>
<dbReference type="AlphaFoldDB" id="A0A6H2HBE6"/>
<sequence>MSQTTKAKQKPVSIVTPAITQKPWAVIPSFDLMPDTALIREAQLVQSPKRPGVPAPLPFSGPTLWRKVAAGTFPRPLKLSTRVTAWRVGDVRGWLNALTV</sequence>
<evidence type="ECO:0000313" key="2">
    <source>
        <dbReference type="Proteomes" id="UP000502041"/>
    </source>
</evidence>
<evidence type="ECO:0008006" key="3">
    <source>
        <dbReference type="Google" id="ProtNLM"/>
    </source>
</evidence>
<dbReference type="EMBL" id="CP051461">
    <property type="protein sequence ID" value="QJC57150.1"/>
    <property type="molecule type" value="Genomic_DNA"/>
</dbReference>
<dbReference type="RefSeq" id="WP_202882380.1">
    <property type="nucleotide sequence ID" value="NZ_CP051461.1"/>
</dbReference>
<dbReference type="Pfam" id="PF05930">
    <property type="entry name" value="Phage_AlpA"/>
    <property type="match status" value="1"/>
</dbReference>
<keyword evidence="2" id="KW-1185">Reference proteome</keyword>
<proteinExistence type="predicted"/>
<gene>
    <name evidence="1" type="ORF">HC248_02466</name>
</gene>
<organism evidence="1 2">
    <name type="scientific">Polaromonas vacuolata</name>
    <dbReference type="NCBI Taxonomy" id="37448"/>
    <lineage>
        <taxon>Bacteria</taxon>
        <taxon>Pseudomonadati</taxon>
        <taxon>Pseudomonadota</taxon>
        <taxon>Betaproteobacteria</taxon>
        <taxon>Burkholderiales</taxon>
        <taxon>Comamonadaceae</taxon>
        <taxon>Polaromonas</taxon>
    </lineage>
</organism>
<dbReference type="KEGG" id="pvac:HC248_02466"/>